<dbReference type="AlphaFoldDB" id="A0A395I8P5"/>
<dbReference type="OrthoDB" id="4500630at2759"/>
<sequence>MRVSSPFKSSPVKVKKSCAEDCFAHLPETPQNPPQARKRFSPIKTKTSKKKPPQQQQPSLDGPSPTKATTTKSHPRSRKSSSSHNKPLLGQQSRTASSSTTHCHRINLPESLSFTQQRRTLCTAEDAFEAEDNEEPSPCVEIVSRKAKAKKLGLASRVRRKLQFTTAASAMRTWGSSPKKYKRESTVRKGFQRLGTAEGSPEDVFRDYDYDLDCRGREGVVLFPCPEVSITVIAAMKIPAALDHTVRSTPILLDPLIHVYFTVTHVRVHWK</sequence>
<gene>
    <name evidence="2" type="ORF">BO97DRAFT_475200</name>
</gene>
<dbReference type="Proteomes" id="UP000248961">
    <property type="component" value="Unassembled WGS sequence"/>
</dbReference>
<evidence type="ECO:0000313" key="3">
    <source>
        <dbReference type="Proteomes" id="UP000248961"/>
    </source>
</evidence>
<dbReference type="GeneID" id="37204675"/>
<dbReference type="RefSeq" id="XP_025555555.1">
    <property type="nucleotide sequence ID" value="XM_025700386.1"/>
</dbReference>
<feature type="compositionally biased region" description="Polar residues" evidence="1">
    <location>
        <begin position="90"/>
        <end position="101"/>
    </location>
</feature>
<keyword evidence="3" id="KW-1185">Reference proteome</keyword>
<organism evidence="2 3">
    <name type="scientific">Aspergillus homomorphus (strain CBS 101889)</name>
    <dbReference type="NCBI Taxonomy" id="1450537"/>
    <lineage>
        <taxon>Eukaryota</taxon>
        <taxon>Fungi</taxon>
        <taxon>Dikarya</taxon>
        <taxon>Ascomycota</taxon>
        <taxon>Pezizomycotina</taxon>
        <taxon>Eurotiomycetes</taxon>
        <taxon>Eurotiomycetidae</taxon>
        <taxon>Eurotiales</taxon>
        <taxon>Aspergillaceae</taxon>
        <taxon>Aspergillus</taxon>
        <taxon>Aspergillus subgen. Circumdati</taxon>
    </lineage>
</organism>
<accession>A0A395I8P5</accession>
<dbReference type="VEuPathDB" id="FungiDB:BO97DRAFT_475200"/>
<evidence type="ECO:0000256" key="1">
    <source>
        <dbReference type="SAM" id="MobiDB-lite"/>
    </source>
</evidence>
<protein>
    <submittedName>
        <fullName evidence="2">Uncharacterized protein</fullName>
    </submittedName>
</protein>
<proteinExistence type="predicted"/>
<reference evidence="2 3" key="1">
    <citation type="submission" date="2018-02" db="EMBL/GenBank/DDBJ databases">
        <title>The genomes of Aspergillus section Nigri reveals drivers in fungal speciation.</title>
        <authorList>
            <consortium name="DOE Joint Genome Institute"/>
            <person name="Vesth T.C."/>
            <person name="Nybo J."/>
            <person name="Theobald S."/>
            <person name="Brandl J."/>
            <person name="Frisvad J.C."/>
            <person name="Nielsen K.F."/>
            <person name="Lyhne E.K."/>
            <person name="Kogle M.E."/>
            <person name="Kuo A."/>
            <person name="Riley R."/>
            <person name="Clum A."/>
            <person name="Nolan M."/>
            <person name="Lipzen A."/>
            <person name="Salamov A."/>
            <person name="Henrissat B."/>
            <person name="Wiebenga A."/>
            <person name="De vries R.P."/>
            <person name="Grigoriev I.V."/>
            <person name="Mortensen U.H."/>
            <person name="Andersen M.R."/>
            <person name="Baker S.E."/>
        </authorList>
    </citation>
    <scope>NUCLEOTIDE SEQUENCE [LARGE SCALE GENOMIC DNA]</scope>
    <source>
        <strain evidence="2 3">CBS 101889</strain>
    </source>
</reference>
<feature type="compositionally biased region" description="Basic residues" evidence="1">
    <location>
        <begin position="36"/>
        <end position="52"/>
    </location>
</feature>
<dbReference type="EMBL" id="KZ824269">
    <property type="protein sequence ID" value="RAL16401.1"/>
    <property type="molecule type" value="Genomic_DNA"/>
</dbReference>
<name>A0A395I8P5_ASPHC</name>
<evidence type="ECO:0000313" key="2">
    <source>
        <dbReference type="EMBL" id="RAL16401.1"/>
    </source>
</evidence>
<feature type="region of interest" description="Disordered" evidence="1">
    <location>
        <begin position="24"/>
        <end position="102"/>
    </location>
</feature>